<keyword evidence="2" id="KW-1185">Reference proteome</keyword>
<reference evidence="1 2" key="1">
    <citation type="submission" date="2018-04" db="EMBL/GenBank/DDBJ databases">
        <authorList>
            <person name="Eckel V.P."/>
            <person name="Vogel R.F."/>
        </authorList>
    </citation>
    <scope>NUCLEOTIDE SEQUENCE [LARGE SCALE GENOMIC DNA]</scope>
    <source>
        <strain evidence="2">TMW 2.1764</strain>
    </source>
</reference>
<dbReference type="AlphaFoldDB" id="A0A5N6S4M2"/>
<dbReference type="GeneID" id="78128355"/>
<dbReference type="RefSeq" id="WP_162000716.1">
    <property type="nucleotide sequence ID" value="NZ_JAKVIV010000002.1"/>
</dbReference>
<dbReference type="Proteomes" id="UP000325415">
    <property type="component" value="Unassembled WGS sequence"/>
</dbReference>
<evidence type="ECO:0008006" key="3">
    <source>
        <dbReference type="Google" id="ProtNLM"/>
    </source>
</evidence>
<proteinExistence type="predicted"/>
<evidence type="ECO:0000313" key="1">
    <source>
        <dbReference type="EMBL" id="KAE8128414.1"/>
    </source>
</evidence>
<comment type="caution">
    <text evidence="1">The sequence shown here is derived from an EMBL/GenBank/DDBJ whole genome shotgun (WGS) entry which is preliminary data.</text>
</comment>
<dbReference type="SUPFAM" id="SSF52980">
    <property type="entry name" value="Restriction endonuclease-like"/>
    <property type="match status" value="1"/>
</dbReference>
<dbReference type="EMBL" id="QDAG01000005">
    <property type="protein sequence ID" value="KAE8128414.1"/>
    <property type="molecule type" value="Genomic_DNA"/>
</dbReference>
<accession>A0A5N6S4M2</accession>
<name>A0A5N6S4M2_9BIFI</name>
<sequence>MAWAQISHYIDDESLAIVGSALLCRDKVLKAATKSELVGYVTANPRFTGRARCMRVIPYLVENTDSPPEVQVHMLLYGIANITTNHPVQTRDRRWRFIDIAIPDVKVGIEYQGAYHSDPAQMRSDATRMNELIAMGWIIIQATAADLRTEETRNRFVKSIVEIVNRRRHALLAGMQL</sequence>
<gene>
    <name evidence="1" type="ORF">DDE84_05880</name>
</gene>
<evidence type="ECO:0000313" key="2">
    <source>
        <dbReference type="Proteomes" id="UP000325415"/>
    </source>
</evidence>
<organism evidence="1 2">
    <name type="scientific">Bifidobacterium tibiigranuli</name>
    <dbReference type="NCBI Taxonomy" id="2172043"/>
    <lineage>
        <taxon>Bacteria</taxon>
        <taxon>Bacillati</taxon>
        <taxon>Actinomycetota</taxon>
        <taxon>Actinomycetes</taxon>
        <taxon>Bifidobacteriales</taxon>
        <taxon>Bifidobacteriaceae</taxon>
        <taxon>Bifidobacterium</taxon>
    </lineage>
</organism>
<dbReference type="OrthoDB" id="3234479at2"/>
<dbReference type="Gene3D" id="3.40.960.10">
    <property type="entry name" value="VSR Endonuclease"/>
    <property type="match status" value="1"/>
</dbReference>
<protein>
    <recommendedName>
        <fullName evidence="3">DUF559 domain-containing protein</fullName>
    </recommendedName>
</protein>
<dbReference type="InterPro" id="IPR011335">
    <property type="entry name" value="Restrct_endonuc-II-like"/>
</dbReference>